<feature type="transmembrane region" description="Helical" evidence="1">
    <location>
        <begin position="148"/>
        <end position="165"/>
    </location>
</feature>
<feature type="domain" description="DUF112" evidence="2">
    <location>
        <begin position="25"/>
        <end position="442"/>
    </location>
</feature>
<dbReference type="STRING" id="1123384.AJ81_02465"/>
<dbReference type="InterPro" id="IPR002823">
    <property type="entry name" value="DUF112_TM"/>
</dbReference>
<evidence type="ECO:0000256" key="1">
    <source>
        <dbReference type="SAM" id="Phobius"/>
    </source>
</evidence>
<dbReference type="PATRIC" id="fig|1123384.7.peg.487"/>
<protein>
    <submittedName>
        <fullName evidence="3">Transporter</fullName>
    </submittedName>
</protein>
<reference evidence="3 4" key="1">
    <citation type="submission" date="2014-01" db="EMBL/GenBank/DDBJ databases">
        <title>Genome sequencing of Thermotog hypogea.</title>
        <authorList>
            <person name="Zhang X."/>
            <person name="Alvare G."/>
            <person name="Fristensky B."/>
            <person name="Chen L."/>
            <person name="Suen T."/>
            <person name="Chen Q."/>
            <person name="Ma K."/>
        </authorList>
    </citation>
    <scope>NUCLEOTIDE SEQUENCE [LARGE SCALE GENOMIC DNA]</scope>
    <source>
        <strain evidence="3 4">DSM 11164</strain>
    </source>
</reference>
<feature type="transmembrane region" description="Helical" evidence="1">
    <location>
        <begin position="417"/>
        <end position="447"/>
    </location>
</feature>
<feature type="transmembrane region" description="Helical" evidence="1">
    <location>
        <begin position="109"/>
        <end position="136"/>
    </location>
</feature>
<feature type="transmembrane region" description="Helical" evidence="1">
    <location>
        <begin position="171"/>
        <end position="190"/>
    </location>
</feature>
<feature type="transmembrane region" description="Helical" evidence="1">
    <location>
        <begin position="358"/>
        <end position="380"/>
    </location>
</feature>
<gene>
    <name evidence="3" type="ORF">AJ81_02465</name>
</gene>
<dbReference type="AlphaFoldDB" id="A0A0X1KPL8"/>
<name>A0A0X1KPL8_9THEM</name>
<keyword evidence="1" id="KW-0472">Membrane</keyword>
<evidence type="ECO:0000259" key="2">
    <source>
        <dbReference type="Pfam" id="PF01970"/>
    </source>
</evidence>
<dbReference type="EMBL" id="CP007141">
    <property type="protein sequence ID" value="AJC73255.1"/>
    <property type="molecule type" value="Genomic_DNA"/>
</dbReference>
<feature type="transmembrane region" description="Helical" evidence="1">
    <location>
        <begin position="60"/>
        <end position="77"/>
    </location>
</feature>
<dbReference type="KEGG" id="phy:AJ81_02465"/>
<feature type="transmembrane region" description="Helical" evidence="1">
    <location>
        <begin position="387"/>
        <end position="411"/>
    </location>
</feature>
<dbReference type="Pfam" id="PF01970">
    <property type="entry name" value="TctA"/>
    <property type="match status" value="1"/>
</dbReference>
<keyword evidence="1" id="KW-0812">Transmembrane</keyword>
<evidence type="ECO:0000313" key="4">
    <source>
        <dbReference type="Proteomes" id="UP000077469"/>
    </source>
</evidence>
<feature type="transmembrane region" description="Helical" evidence="1">
    <location>
        <begin position="318"/>
        <end position="342"/>
    </location>
</feature>
<dbReference type="PaxDb" id="1123384-AJ81_02465"/>
<evidence type="ECO:0000313" key="3">
    <source>
        <dbReference type="EMBL" id="AJC73255.1"/>
    </source>
</evidence>
<feature type="transmembrane region" description="Helical" evidence="1">
    <location>
        <begin position="20"/>
        <end position="48"/>
    </location>
</feature>
<keyword evidence="1" id="KW-1133">Transmembrane helix</keyword>
<dbReference type="Proteomes" id="UP000077469">
    <property type="component" value="Chromosome"/>
</dbReference>
<dbReference type="RefSeq" id="WP_031503754.1">
    <property type="nucleotide sequence ID" value="NC_022795.1"/>
</dbReference>
<proteinExistence type="predicted"/>
<feature type="transmembrane region" description="Helical" evidence="1">
    <location>
        <begin position="468"/>
        <end position="490"/>
    </location>
</feature>
<sequence>MYTTKVFFESMISTLSNPLLLFHLSWSTLLGILVGILPGLTATLGVAILTTLTFGFPPEVAIPMLLCVYVGAIYGGSRTAIVLNIPGTPANAATTVDGFPLARSGMAGFALNVATIMSGIGSIIGAIFIVSLAPALGALALKFGSWEFAILAIFGTIIAGSLTAPKDPLKGWIAGFLGLMIAMIGLDEIVSFPRYTFGNIQLYGGISLLPVLVGVYGVPEILTSLKRVTKAEVVLDFSKSERKLSYLETIKKNALNLVRSGIIGVFIGVIPGVGEDVAAWVAYDAAKRMSKEPEMFGKGSIEGLTAAETANNACVGGAIIPVLTLAVPGSAPAAVLLAAMWIHGIKAGPLLPIQHPEMIGYVAGSFVIATILMVVFGLLVTRLFLKILLVPTEILMPIIFVLCVVGTYVLNGRLFDVWVMLLFGLLGYFMRINDFPAAPFVLGFILGPMADTNIRRALMLKNGDISPFFTRPISLVLIVAIVLIVLSKYLPKKRGEKR</sequence>
<accession>A0A0X1KPL8</accession>
<organism evidence="3 4">
    <name type="scientific">Pseudothermotoga hypogea DSM 11164 = NBRC 106472</name>
    <dbReference type="NCBI Taxonomy" id="1123384"/>
    <lineage>
        <taxon>Bacteria</taxon>
        <taxon>Thermotogati</taxon>
        <taxon>Thermotogota</taxon>
        <taxon>Thermotogae</taxon>
        <taxon>Thermotogales</taxon>
        <taxon>Thermotogaceae</taxon>
        <taxon>Pseudothermotoga</taxon>
    </lineage>
</organism>
<keyword evidence="4" id="KW-1185">Reference proteome</keyword>
<dbReference type="PANTHER" id="PTHR35342">
    <property type="entry name" value="TRICARBOXYLIC TRANSPORT PROTEIN"/>
    <property type="match status" value="1"/>
</dbReference>
<dbReference type="PANTHER" id="PTHR35342:SF5">
    <property type="entry name" value="TRICARBOXYLIC TRANSPORT PROTEIN"/>
    <property type="match status" value="1"/>
</dbReference>
<dbReference type="OrthoDB" id="9781349at2"/>
<feature type="transmembrane region" description="Helical" evidence="1">
    <location>
        <begin position="202"/>
        <end position="219"/>
    </location>
</feature>